<dbReference type="PANTHER" id="PTHR38111">
    <property type="entry name" value="ZN(2)-C6 FUNGAL-TYPE DOMAIN-CONTAINING PROTEIN-RELATED"/>
    <property type="match status" value="1"/>
</dbReference>
<protein>
    <recommendedName>
        <fullName evidence="2">Zn(2)-C6 fungal-type domain-containing protein</fullName>
    </recommendedName>
</protein>
<reference evidence="3 4" key="1">
    <citation type="submission" date="2024-04" db="EMBL/GenBank/DDBJ databases">
        <title>Complete genome sequence of Fusarium acuminatum.</title>
        <authorList>
            <person name="Lan B."/>
        </authorList>
    </citation>
    <scope>NUCLEOTIDE SEQUENCE [LARGE SCALE GENOMIC DNA]</scope>
    <source>
        <strain evidence="3">1A</strain>
    </source>
</reference>
<keyword evidence="4" id="KW-1185">Reference proteome</keyword>
<dbReference type="PANTHER" id="PTHR38111:SF11">
    <property type="entry name" value="TRANSCRIPTION FACTOR DOMAIN-CONTAINING PROTEIN-RELATED"/>
    <property type="match status" value="1"/>
</dbReference>
<dbReference type="SUPFAM" id="SSF57701">
    <property type="entry name" value="Zn2/Cys6 DNA-binding domain"/>
    <property type="match status" value="1"/>
</dbReference>
<dbReference type="InterPro" id="IPR036864">
    <property type="entry name" value="Zn2-C6_fun-type_DNA-bd_sf"/>
</dbReference>
<dbReference type="SMART" id="SM00066">
    <property type="entry name" value="GAL4"/>
    <property type="match status" value="1"/>
</dbReference>
<proteinExistence type="predicted"/>
<dbReference type="EMBL" id="CP151263">
    <property type="protein sequence ID" value="WZH46567.1"/>
    <property type="molecule type" value="Genomic_DNA"/>
</dbReference>
<evidence type="ECO:0000313" key="3">
    <source>
        <dbReference type="EMBL" id="WZH46567.1"/>
    </source>
</evidence>
<sequence length="442" mass="49485">MVGVPSSRGCNACRKAKKKCDLAQPKCGRCARIGNICAGGGTIRFKFQQYEPDSQVTATPSRGLDNEASKLAAEFVCLMEIDDVRYSLGKYGPYFFIELPSRLGSHPAMDATTSALTTSFKSIRLRKTCDLNVLAVYGKALRTLQDCLSDPEQPAVQKLELVLMTMLCQLWIDNKHSNKHRGVIAHLLKEAVSQGQTLHLGDIRAWCLQAVYAALCVPQVELGSWFWDVAIQDVIMTRPYHYEQNLYCFELGAIADLPVFLRDPERYLYQLKCYFNILSQERPMMRELHEMSMSRAFSPDATLDHKEKAVENAAGQAALLLQSGLIAPTLKQFGVLSNYTEASHEICDEAILLAHQCQPFRPCGASYCPELLKVVWAALDDGYRHEELETLISSYGDDVQGADYIGEAKAMRKRLDSLGWSNKDQVLPENDERLETPPCVIL</sequence>
<organism evidence="3 4">
    <name type="scientific">Fusarium acuminatum</name>
    <dbReference type="NCBI Taxonomy" id="5515"/>
    <lineage>
        <taxon>Eukaryota</taxon>
        <taxon>Fungi</taxon>
        <taxon>Dikarya</taxon>
        <taxon>Ascomycota</taxon>
        <taxon>Pezizomycotina</taxon>
        <taxon>Sordariomycetes</taxon>
        <taxon>Hypocreomycetidae</taxon>
        <taxon>Hypocreales</taxon>
        <taxon>Nectriaceae</taxon>
        <taxon>Fusarium</taxon>
        <taxon>Fusarium tricinctum species complex</taxon>
    </lineage>
</organism>
<evidence type="ECO:0000313" key="4">
    <source>
        <dbReference type="Proteomes" id="UP001489902"/>
    </source>
</evidence>
<dbReference type="CDD" id="cd00067">
    <property type="entry name" value="GAL4"/>
    <property type="match status" value="1"/>
</dbReference>
<feature type="domain" description="Zn(2)-C6 fungal-type" evidence="2">
    <location>
        <begin position="9"/>
        <end position="37"/>
    </location>
</feature>
<keyword evidence="1" id="KW-0539">Nucleus</keyword>
<dbReference type="Gene3D" id="4.10.240.10">
    <property type="entry name" value="Zn(2)-C6 fungal-type DNA-binding domain"/>
    <property type="match status" value="1"/>
</dbReference>
<gene>
    <name evidence="3" type="ORF">QYS62_007648</name>
</gene>
<dbReference type="Proteomes" id="UP001489902">
    <property type="component" value="Chromosome 4"/>
</dbReference>
<accession>A0ABZ2X3C0</accession>
<dbReference type="PROSITE" id="PS00463">
    <property type="entry name" value="ZN2_CY6_FUNGAL_1"/>
    <property type="match status" value="1"/>
</dbReference>
<dbReference type="InterPro" id="IPR001138">
    <property type="entry name" value="Zn2Cys6_DnaBD"/>
</dbReference>
<dbReference type="PROSITE" id="PS50048">
    <property type="entry name" value="ZN2_CY6_FUNGAL_2"/>
    <property type="match status" value="1"/>
</dbReference>
<evidence type="ECO:0000259" key="2">
    <source>
        <dbReference type="PROSITE" id="PS50048"/>
    </source>
</evidence>
<dbReference type="Pfam" id="PF00172">
    <property type="entry name" value="Zn_clus"/>
    <property type="match status" value="1"/>
</dbReference>
<evidence type="ECO:0000256" key="1">
    <source>
        <dbReference type="ARBA" id="ARBA00023242"/>
    </source>
</evidence>
<name>A0ABZ2X3C0_9HYPO</name>
<dbReference type="InterPro" id="IPR053178">
    <property type="entry name" value="Osmoadaptation_assoc"/>
</dbReference>